<name>A0A8S1EFP7_9PELO</name>
<keyword evidence="3" id="KW-1185">Reference proteome</keyword>
<keyword evidence="1" id="KW-0732">Signal</keyword>
<evidence type="ECO:0000313" key="2">
    <source>
        <dbReference type="EMBL" id="CAB3400005.1"/>
    </source>
</evidence>
<comment type="caution">
    <text evidence="2">The sequence shown here is derived from an EMBL/GenBank/DDBJ whole genome shotgun (WGS) entry which is preliminary data.</text>
</comment>
<dbReference type="EMBL" id="CADEPM010000002">
    <property type="protein sequence ID" value="CAB3400005.1"/>
    <property type="molecule type" value="Genomic_DNA"/>
</dbReference>
<evidence type="ECO:0008006" key="4">
    <source>
        <dbReference type="Google" id="ProtNLM"/>
    </source>
</evidence>
<dbReference type="Proteomes" id="UP000494206">
    <property type="component" value="Unassembled WGS sequence"/>
</dbReference>
<evidence type="ECO:0000313" key="3">
    <source>
        <dbReference type="Proteomes" id="UP000494206"/>
    </source>
</evidence>
<sequence length="224" mass="23387">MQQSILTVSLLAIIVSSTELSNETSIAPVVRRWKRHCGSQGCAPAVCQKCPSCCSMQPVFNINFNCCNSPRPNPSCCSAPAPPPPPPPAPCCGPAPLPQQPCCGPAPPAPLPAPVLCCKAAPVPENPCCQALAGPPPPAPVSPSCCAAAPAPANPCCQPVQPPPCTCNAPRPVPCRCAAVQQFADCPNCDAPQPRCSGYAAQCTYRRMRRDVHQQILQSFHATY</sequence>
<dbReference type="AlphaFoldDB" id="A0A8S1EFP7"/>
<evidence type="ECO:0000256" key="1">
    <source>
        <dbReference type="SAM" id="SignalP"/>
    </source>
</evidence>
<feature type="signal peptide" evidence="1">
    <location>
        <begin position="1"/>
        <end position="20"/>
    </location>
</feature>
<feature type="chain" id="PRO_5035831645" description="IGFBP N-terminal domain-containing protein" evidence="1">
    <location>
        <begin position="21"/>
        <end position="224"/>
    </location>
</feature>
<protein>
    <recommendedName>
        <fullName evidence="4">IGFBP N-terminal domain-containing protein</fullName>
    </recommendedName>
</protein>
<organism evidence="2 3">
    <name type="scientific">Caenorhabditis bovis</name>
    <dbReference type="NCBI Taxonomy" id="2654633"/>
    <lineage>
        <taxon>Eukaryota</taxon>
        <taxon>Metazoa</taxon>
        <taxon>Ecdysozoa</taxon>
        <taxon>Nematoda</taxon>
        <taxon>Chromadorea</taxon>
        <taxon>Rhabditida</taxon>
        <taxon>Rhabditina</taxon>
        <taxon>Rhabditomorpha</taxon>
        <taxon>Rhabditoidea</taxon>
        <taxon>Rhabditidae</taxon>
        <taxon>Peloderinae</taxon>
        <taxon>Caenorhabditis</taxon>
    </lineage>
</organism>
<proteinExistence type="predicted"/>
<gene>
    <name evidence="2" type="ORF">CBOVIS_LOCUS3031</name>
</gene>
<reference evidence="2 3" key="1">
    <citation type="submission" date="2020-04" db="EMBL/GenBank/DDBJ databases">
        <authorList>
            <person name="Laetsch R D."/>
            <person name="Stevens L."/>
            <person name="Kumar S."/>
            <person name="Blaxter L. M."/>
        </authorList>
    </citation>
    <scope>NUCLEOTIDE SEQUENCE [LARGE SCALE GENOMIC DNA]</scope>
</reference>
<accession>A0A8S1EFP7</accession>
<dbReference type="OrthoDB" id="5868652at2759"/>